<proteinExistence type="predicted"/>
<dbReference type="AlphaFoldDB" id="A0A0N4UMK3"/>
<feature type="region of interest" description="Disordered" evidence="1">
    <location>
        <begin position="164"/>
        <end position="202"/>
    </location>
</feature>
<dbReference type="WBParaSite" id="DME_0000908501-mRNA-1">
    <property type="protein sequence ID" value="DME_0000908501-mRNA-1"/>
    <property type="gene ID" value="DME_0000908501"/>
</dbReference>
<protein>
    <submittedName>
        <fullName evidence="5">7TM_GPCR_Srx domain-containing protein</fullName>
    </submittedName>
</protein>
<name>A0A0N4UMK3_DRAME</name>
<evidence type="ECO:0000313" key="4">
    <source>
        <dbReference type="Proteomes" id="UP000274756"/>
    </source>
</evidence>
<gene>
    <name evidence="2" type="ORF">DME_LOCUS10589</name>
</gene>
<dbReference type="Proteomes" id="UP000274756">
    <property type="component" value="Unassembled WGS sequence"/>
</dbReference>
<keyword evidence="4" id="KW-1185">Reference proteome</keyword>
<sequence>MADPVHCLRGAAITIAIWNLIYSLIQLVIFGWQTKFVRDIQWQFENRQMPFLGVNPFQARFPGLYAMYSESPERRRINSYVIFSSQLLMKPNCVWPWFFSAVPIIGFSTTYAILWWTGDVFGPQLTMSVAEFVMSLAINVGIFEILILKITFKIINPGKPSKSLPPWRRQWNDTPPKKLRQKIERRSRSRNRDEFNRQCAPR</sequence>
<dbReference type="EMBL" id="UYYG01001227">
    <property type="protein sequence ID" value="VDN60616.1"/>
    <property type="molecule type" value="Genomic_DNA"/>
</dbReference>
<evidence type="ECO:0000313" key="3">
    <source>
        <dbReference type="Proteomes" id="UP000038040"/>
    </source>
</evidence>
<evidence type="ECO:0000313" key="2">
    <source>
        <dbReference type="EMBL" id="VDN60616.1"/>
    </source>
</evidence>
<accession>A0A0N4UMK3</accession>
<reference evidence="2 4" key="2">
    <citation type="submission" date="2018-11" db="EMBL/GenBank/DDBJ databases">
        <authorList>
            <consortium name="Pathogen Informatics"/>
        </authorList>
    </citation>
    <scope>NUCLEOTIDE SEQUENCE [LARGE SCALE GENOMIC DNA]</scope>
</reference>
<dbReference type="PANTHER" id="PTHR36694:SF8">
    <property type="entry name" value="MARVEL DOMAIN-CONTAINING PROTEIN"/>
    <property type="match status" value="1"/>
</dbReference>
<dbReference type="PANTHER" id="PTHR36694">
    <property type="entry name" value="PASIFLORA 1, ISOFORM A-RELATED"/>
    <property type="match status" value="1"/>
</dbReference>
<evidence type="ECO:0000256" key="1">
    <source>
        <dbReference type="SAM" id="MobiDB-lite"/>
    </source>
</evidence>
<dbReference type="OrthoDB" id="5830419at2759"/>
<feature type="compositionally biased region" description="Basic and acidic residues" evidence="1">
    <location>
        <begin position="181"/>
        <end position="196"/>
    </location>
</feature>
<organism evidence="3 5">
    <name type="scientific">Dracunculus medinensis</name>
    <name type="common">Guinea worm</name>
    <dbReference type="NCBI Taxonomy" id="318479"/>
    <lineage>
        <taxon>Eukaryota</taxon>
        <taxon>Metazoa</taxon>
        <taxon>Ecdysozoa</taxon>
        <taxon>Nematoda</taxon>
        <taxon>Chromadorea</taxon>
        <taxon>Rhabditida</taxon>
        <taxon>Spirurina</taxon>
        <taxon>Dracunculoidea</taxon>
        <taxon>Dracunculidae</taxon>
        <taxon>Dracunculus</taxon>
    </lineage>
</organism>
<evidence type="ECO:0000313" key="5">
    <source>
        <dbReference type="WBParaSite" id="DME_0000908501-mRNA-1"/>
    </source>
</evidence>
<reference evidence="5" key="1">
    <citation type="submission" date="2016-04" db="UniProtKB">
        <authorList>
            <consortium name="WormBaseParasite"/>
        </authorList>
    </citation>
    <scope>IDENTIFICATION</scope>
</reference>
<dbReference type="Proteomes" id="UP000038040">
    <property type="component" value="Unplaced"/>
</dbReference>